<evidence type="ECO:0000313" key="10">
    <source>
        <dbReference type="Proteomes" id="UP000242469"/>
    </source>
</evidence>
<dbReference type="PROSITE" id="PS01102">
    <property type="entry name" value="ZF_DKSA_1"/>
    <property type="match status" value="1"/>
</dbReference>
<dbReference type="OrthoDB" id="9803742at2"/>
<feature type="domain" description="DnaK suppressor protein DksA N-terminal" evidence="8">
    <location>
        <begin position="19"/>
        <end position="86"/>
    </location>
</feature>
<keyword evidence="4" id="KW-0862">Zinc</keyword>
<dbReference type="InterPro" id="IPR037187">
    <property type="entry name" value="DnaK_N"/>
</dbReference>
<keyword evidence="3" id="KW-0863">Zinc-finger</keyword>
<dbReference type="EMBL" id="FNRJ01000001">
    <property type="protein sequence ID" value="SEA04689.1"/>
    <property type="molecule type" value="Genomic_DNA"/>
</dbReference>
<dbReference type="InterPro" id="IPR000962">
    <property type="entry name" value="Znf_DskA_TraR"/>
</dbReference>
<evidence type="ECO:0000313" key="9">
    <source>
        <dbReference type="EMBL" id="SEA04689.1"/>
    </source>
</evidence>
<dbReference type="PROSITE" id="PS51128">
    <property type="entry name" value="ZF_DKSA_2"/>
    <property type="match status" value="1"/>
</dbReference>
<dbReference type="Pfam" id="PF21157">
    <property type="entry name" value="DksA_N"/>
    <property type="match status" value="1"/>
</dbReference>
<evidence type="ECO:0000256" key="4">
    <source>
        <dbReference type="ARBA" id="ARBA00022833"/>
    </source>
</evidence>
<dbReference type="InterPro" id="IPR020458">
    <property type="entry name" value="Znf_DskA_TraR_CS"/>
</dbReference>
<organism evidence="9 10">
    <name type="scientific">Marinobacterium iners DSM 11526</name>
    <dbReference type="NCBI Taxonomy" id="1122198"/>
    <lineage>
        <taxon>Bacteria</taxon>
        <taxon>Pseudomonadati</taxon>
        <taxon>Pseudomonadota</taxon>
        <taxon>Gammaproteobacteria</taxon>
        <taxon>Oceanospirillales</taxon>
        <taxon>Oceanospirillaceae</taxon>
        <taxon>Marinobacterium</taxon>
    </lineage>
</organism>
<dbReference type="Proteomes" id="UP000242469">
    <property type="component" value="Unassembled WGS sequence"/>
</dbReference>
<protein>
    <submittedName>
        <fullName evidence="9">Transcriptional regulator, TraR/DksA family</fullName>
    </submittedName>
</protein>
<keyword evidence="1" id="KW-0963">Cytoplasm</keyword>
<dbReference type="InterPro" id="IPR012784">
    <property type="entry name" value="DksA_RNA_pol-bd"/>
</dbReference>
<dbReference type="SUPFAM" id="SSF57716">
    <property type="entry name" value="Glucocorticoid receptor-like (DNA-binding domain)"/>
    <property type="match status" value="1"/>
</dbReference>
<feature type="zinc finger region" description="dksA C4-type" evidence="5">
    <location>
        <begin position="96"/>
        <end position="120"/>
    </location>
</feature>
<evidence type="ECO:0000256" key="1">
    <source>
        <dbReference type="ARBA" id="ARBA00022490"/>
    </source>
</evidence>
<name>A0A1H3XZ19_9GAMM</name>
<dbReference type="PANTHER" id="PTHR33823:SF2">
    <property type="entry name" value="RNA POLYMERASE-BINDING TRANSCRIPTION FACTOR DKSA"/>
    <property type="match status" value="1"/>
</dbReference>
<accession>A0A1H3XZ19</accession>
<dbReference type="PANTHER" id="PTHR33823">
    <property type="entry name" value="RNA POLYMERASE-BINDING TRANSCRIPTION FACTOR DKSA-RELATED"/>
    <property type="match status" value="1"/>
</dbReference>
<dbReference type="AlphaFoldDB" id="A0A1H3XZ19"/>
<evidence type="ECO:0000256" key="3">
    <source>
        <dbReference type="ARBA" id="ARBA00022771"/>
    </source>
</evidence>
<sequence length="134" mass="15769">MTEEELLQQPEDAYMNEEQKAYFNRLLHQQREELQNHIDSAVEALSQYESSSDPADMGSMEEQRQSHLRMLEREKKLLAKIDHALHLLALDEYGWCEQTGEPIGLPRLLLRPTATLSIEAKERQERLDKHQRKD</sequence>
<reference evidence="10" key="1">
    <citation type="submission" date="2016-10" db="EMBL/GenBank/DDBJ databases">
        <authorList>
            <person name="Varghese N."/>
            <person name="Submissions S."/>
        </authorList>
    </citation>
    <scope>NUCLEOTIDE SEQUENCE [LARGE SCALE GENOMIC DNA]</scope>
    <source>
        <strain evidence="10">DSM 11526</strain>
    </source>
</reference>
<dbReference type="RefSeq" id="WP_091822036.1">
    <property type="nucleotide sequence ID" value="NZ_FNRJ01000001.1"/>
</dbReference>
<dbReference type="NCBIfam" id="TIGR02420">
    <property type="entry name" value="dksA"/>
    <property type="match status" value="1"/>
</dbReference>
<evidence type="ECO:0000259" key="8">
    <source>
        <dbReference type="Pfam" id="PF21157"/>
    </source>
</evidence>
<dbReference type="SUPFAM" id="SSF109635">
    <property type="entry name" value="DnaK suppressor protein DksA, alpha-hairpin domain"/>
    <property type="match status" value="1"/>
</dbReference>
<keyword evidence="10" id="KW-1185">Reference proteome</keyword>
<evidence type="ECO:0000256" key="2">
    <source>
        <dbReference type="ARBA" id="ARBA00022723"/>
    </source>
</evidence>
<dbReference type="Gene3D" id="1.20.120.910">
    <property type="entry name" value="DksA, coiled-coil domain"/>
    <property type="match status" value="1"/>
</dbReference>
<evidence type="ECO:0000259" key="7">
    <source>
        <dbReference type="Pfam" id="PF01258"/>
    </source>
</evidence>
<keyword evidence="2" id="KW-0479">Metal-binding</keyword>
<evidence type="ECO:0000256" key="5">
    <source>
        <dbReference type="PROSITE-ProRule" id="PRU00510"/>
    </source>
</evidence>
<proteinExistence type="predicted"/>
<dbReference type="InterPro" id="IPR048489">
    <property type="entry name" value="DksA_N"/>
</dbReference>
<dbReference type="GO" id="GO:0008270">
    <property type="term" value="F:zinc ion binding"/>
    <property type="evidence" value="ECO:0007669"/>
    <property type="project" value="UniProtKB-KW"/>
</dbReference>
<dbReference type="STRING" id="1122198.SAMN02745729_101322"/>
<feature type="domain" description="Zinc finger DksA/TraR C4-type" evidence="7">
    <location>
        <begin position="93"/>
        <end position="126"/>
    </location>
</feature>
<feature type="region of interest" description="Disordered" evidence="6">
    <location>
        <begin position="37"/>
        <end position="66"/>
    </location>
</feature>
<evidence type="ECO:0000256" key="6">
    <source>
        <dbReference type="SAM" id="MobiDB-lite"/>
    </source>
</evidence>
<gene>
    <name evidence="9" type="ORF">SAMN02745729_101322</name>
</gene>
<dbReference type="Pfam" id="PF01258">
    <property type="entry name" value="zf-dskA_traR"/>
    <property type="match status" value="1"/>
</dbReference>